<protein>
    <recommendedName>
        <fullName evidence="3">Gfo/Idh/MocA-like oxidoreductase N-terminal domain-containing protein</fullName>
    </recommendedName>
</protein>
<sequence>MEIGIIGVGHIDLIFTKLLSMIAQKEKGAMGVEEVFCGRAFGSTDPLPEARGSAKAGPRYPFRAWRS</sequence>
<dbReference type="Proteomes" id="UP001230207">
    <property type="component" value="Unassembled WGS sequence"/>
</dbReference>
<comment type="caution">
    <text evidence="1">The sequence shown here is derived from an EMBL/GenBank/DDBJ whole genome shotgun (WGS) entry which is preliminary data.</text>
</comment>
<accession>A0ABU0BM59</accession>
<evidence type="ECO:0000313" key="2">
    <source>
        <dbReference type="Proteomes" id="UP001230207"/>
    </source>
</evidence>
<gene>
    <name evidence="1" type="ORF">QO002_001151</name>
</gene>
<proteinExistence type="predicted"/>
<reference evidence="1 2" key="1">
    <citation type="submission" date="2023-07" db="EMBL/GenBank/DDBJ databases">
        <title>Genomic Encyclopedia of Type Strains, Phase IV (KMG-IV): sequencing the most valuable type-strain genomes for metagenomic binning, comparative biology and taxonomic classification.</title>
        <authorList>
            <person name="Goeker M."/>
        </authorList>
    </citation>
    <scope>NUCLEOTIDE SEQUENCE [LARGE SCALE GENOMIC DNA]</scope>
    <source>
        <strain evidence="1 2">DSM 1112</strain>
    </source>
</reference>
<name>A0ABU0BM59_9HYPH</name>
<keyword evidence="2" id="KW-1185">Reference proteome</keyword>
<dbReference type="EMBL" id="JAUSVF010000001">
    <property type="protein sequence ID" value="MDQ0319013.1"/>
    <property type="molecule type" value="Genomic_DNA"/>
</dbReference>
<evidence type="ECO:0000313" key="1">
    <source>
        <dbReference type="EMBL" id="MDQ0319013.1"/>
    </source>
</evidence>
<dbReference type="RefSeq" id="WP_307227539.1">
    <property type="nucleotide sequence ID" value="NZ_JAUSVF010000001.1"/>
</dbReference>
<evidence type="ECO:0008006" key="3">
    <source>
        <dbReference type="Google" id="ProtNLM"/>
    </source>
</evidence>
<organism evidence="1 2">
    <name type="scientific">Pararhizobium capsulatum DSM 1112</name>
    <dbReference type="NCBI Taxonomy" id="1121113"/>
    <lineage>
        <taxon>Bacteria</taxon>
        <taxon>Pseudomonadati</taxon>
        <taxon>Pseudomonadota</taxon>
        <taxon>Alphaproteobacteria</taxon>
        <taxon>Hyphomicrobiales</taxon>
        <taxon>Rhizobiaceae</taxon>
        <taxon>Rhizobium/Agrobacterium group</taxon>
        <taxon>Pararhizobium</taxon>
    </lineage>
</organism>